<keyword evidence="1" id="KW-0238">DNA-binding</keyword>
<dbReference type="PROSITE" id="PS50943">
    <property type="entry name" value="HTH_CROC1"/>
    <property type="match status" value="1"/>
</dbReference>
<dbReference type="AlphaFoldDB" id="A0AAU8J7V6"/>
<dbReference type="Gene3D" id="1.10.260.40">
    <property type="entry name" value="lambda repressor-like DNA-binding domains"/>
    <property type="match status" value="1"/>
</dbReference>
<organism evidence="3">
    <name type="scientific">Planktothricoides raciborskii GIHE-MW2</name>
    <dbReference type="NCBI Taxonomy" id="2792601"/>
    <lineage>
        <taxon>Bacteria</taxon>
        <taxon>Bacillati</taxon>
        <taxon>Cyanobacteriota</taxon>
        <taxon>Cyanophyceae</taxon>
        <taxon>Oscillatoriophycideae</taxon>
        <taxon>Oscillatoriales</taxon>
        <taxon>Oscillatoriaceae</taxon>
        <taxon>Planktothricoides</taxon>
    </lineage>
</organism>
<dbReference type="PANTHER" id="PTHR36924">
    <property type="entry name" value="ANTITOXIN HIGA-1"/>
    <property type="match status" value="1"/>
</dbReference>
<sequence>MQNLENIVNNRLKRPAHPGEVLADILDDLQITEAEFAKALNVSAETVNEIIDGKKAITIDLAIRLGKALGNGPQLWLNLQQKIDIWDAMTVNQEQYEKVHAIV</sequence>
<evidence type="ECO:0000259" key="2">
    <source>
        <dbReference type="PROSITE" id="PS50943"/>
    </source>
</evidence>
<dbReference type="CDD" id="cd00093">
    <property type="entry name" value="HTH_XRE"/>
    <property type="match status" value="1"/>
</dbReference>
<gene>
    <name evidence="3" type="ORF">ABWT76_003550</name>
</gene>
<dbReference type="PANTHER" id="PTHR36924:SF1">
    <property type="entry name" value="ANTITOXIN HIGA-1"/>
    <property type="match status" value="1"/>
</dbReference>
<dbReference type="InterPro" id="IPR001387">
    <property type="entry name" value="Cro/C1-type_HTH"/>
</dbReference>
<dbReference type="SMART" id="SM00530">
    <property type="entry name" value="HTH_XRE"/>
    <property type="match status" value="1"/>
</dbReference>
<dbReference type="SUPFAM" id="SSF47413">
    <property type="entry name" value="lambda repressor-like DNA-binding domains"/>
    <property type="match status" value="1"/>
</dbReference>
<dbReference type="InterPro" id="IPR010982">
    <property type="entry name" value="Lambda_DNA-bd_dom_sf"/>
</dbReference>
<protein>
    <submittedName>
        <fullName evidence="3">HigA family addiction module antitoxin</fullName>
    </submittedName>
</protein>
<evidence type="ECO:0000256" key="1">
    <source>
        <dbReference type="ARBA" id="ARBA00023125"/>
    </source>
</evidence>
<proteinExistence type="predicted"/>
<dbReference type="NCBIfam" id="TIGR02607">
    <property type="entry name" value="antidote_HigA"/>
    <property type="match status" value="1"/>
</dbReference>
<feature type="domain" description="HTH cro/C1-type" evidence="2">
    <location>
        <begin position="34"/>
        <end position="77"/>
    </location>
</feature>
<name>A0AAU8J7V6_9CYAN</name>
<dbReference type="Pfam" id="PF01381">
    <property type="entry name" value="HTH_3"/>
    <property type="match status" value="1"/>
</dbReference>
<evidence type="ECO:0000313" key="3">
    <source>
        <dbReference type="EMBL" id="XCM34907.1"/>
    </source>
</evidence>
<dbReference type="EMBL" id="CP159837">
    <property type="protein sequence ID" value="XCM34907.1"/>
    <property type="molecule type" value="Genomic_DNA"/>
</dbReference>
<dbReference type="InterPro" id="IPR013430">
    <property type="entry name" value="Toxin_antidote_HigA"/>
</dbReference>
<dbReference type="RefSeq" id="WP_190878770.1">
    <property type="nucleotide sequence ID" value="NZ_CP159837.1"/>
</dbReference>
<reference evidence="3" key="1">
    <citation type="submission" date="2024-07" db="EMBL/GenBank/DDBJ databases">
        <authorList>
            <person name="Kim Y.J."/>
            <person name="Jeong J.Y."/>
        </authorList>
    </citation>
    <scope>NUCLEOTIDE SEQUENCE</scope>
    <source>
        <strain evidence="3">GIHE-MW2</strain>
    </source>
</reference>
<dbReference type="GO" id="GO:0003677">
    <property type="term" value="F:DNA binding"/>
    <property type="evidence" value="ECO:0007669"/>
    <property type="project" value="UniProtKB-KW"/>
</dbReference>
<accession>A0AAU8J7V6</accession>